<comment type="similarity">
    <text evidence="1">Belongs to the TolB family.</text>
</comment>
<proteinExistence type="inferred from homology"/>
<name>A0A2A5W847_9GAMM</name>
<protein>
    <recommendedName>
        <fullName evidence="4">Dipeptidylpeptidase IV N-terminal domain-containing protein</fullName>
    </recommendedName>
</protein>
<dbReference type="EMBL" id="NTJZ01000014">
    <property type="protein sequence ID" value="PDH32695.1"/>
    <property type="molecule type" value="Genomic_DNA"/>
</dbReference>
<evidence type="ECO:0008006" key="4">
    <source>
        <dbReference type="Google" id="ProtNLM"/>
    </source>
</evidence>
<gene>
    <name evidence="2" type="ORF">CNF02_11480</name>
</gene>
<evidence type="ECO:0000313" key="2">
    <source>
        <dbReference type="EMBL" id="PDH32695.1"/>
    </source>
</evidence>
<accession>A0A2A5W847</accession>
<evidence type="ECO:0000313" key="3">
    <source>
        <dbReference type="Proteomes" id="UP000219329"/>
    </source>
</evidence>
<dbReference type="SUPFAM" id="SSF82171">
    <property type="entry name" value="DPP6 N-terminal domain-like"/>
    <property type="match status" value="1"/>
</dbReference>
<dbReference type="Gene3D" id="2.120.10.30">
    <property type="entry name" value="TolB, C-terminal domain"/>
    <property type="match status" value="3"/>
</dbReference>
<dbReference type="AlphaFoldDB" id="A0A2A5W847"/>
<reference evidence="2 3" key="1">
    <citation type="submission" date="2017-08" db="EMBL/GenBank/DDBJ databases">
        <title>Fine stratification of microbial communities through a metagenomic profile of the photic zone.</title>
        <authorList>
            <person name="Haro-Moreno J.M."/>
            <person name="Lopez-Perez M."/>
            <person name="De La Torre J."/>
            <person name="Picazo A."/>
            <person name="Camacho A."/>
            <person name="Rodriguez-Valera F."/>
        </authorList>
    </citation>
    <scope>NUCLEOTIDE SEQUENCE [LARGE SCALE GENOMIC DNA]</scope>
    <source>
        <strain evidence="2">MED-G28</strain>
    </source>
</reference>
<dbReference type="Proteomes" id="UP000219329">
    <property type="component" value="Unassembled WGS sequence"/>
</dbReference>
<organism evidence="2 3">
    <name type="scientific">OM182 bacterium MED-G28</name>
    <dbReference type="NCBI Taxonomy" id="1986256"/>
    <lineage>
        <taxon>Bacteria</taxon>
        <taxon>Pseudomonadati</taxon>
        <taxon>Pseudomonadota</taxon>
        <taxon>Gammaproteobacteria</taxon>
        <taxon>OMG group</taxon>
        <taxon>OM182 clade</taxon>
    </lineage>
</organism>
<dbReference type="PANTHER" id="PTHR36842">
    <property type="entry name" value="PROTEIN TOLB HOMOLOG"/>
    <property type="match status" value="1"/>
</dbReference>
<dbReference type="Pfam" id="PF07676">
    <property type="entry name" value="PD40"/>
    <property type="match status" value="3"/>
</dbReference>
<sequence>MIVAFQLNDRFFTNEDQSSPTFGNSLQGVGLTKISVNIPESEYFHPSRGDLDISDDGSMFIYRGSDENGDPLLWQRRWDELNGRPIPGTEGATRPNISPDGSEVVFHSGGRVRVHPLNGGLSRTLTERGSDTPNWSPDGNWIYFTNRRGMGISRVPSVGGEIENISTVIRDNGEIEHQAVQVPAENRIIYEAQREDQTSLIQGINLDTGETKDIVLGKWPIYSHTGHLLFQALDAPVLLVAPFNLETLELTDTAVPIENGLLLVGLGNAASIGLSNSGRLIYRLGSNVGRPGTPMSVNREGIAREIDPGWIVPTDFTSSSLAISPDGGRLAISISTGGQNSDLWVKRLDTGPLSRITFTGEGNYHPTWSADGNSLGFIGGRIGNNRVLHSKRADGSGGIETLMERTGFYIDESDFSRDGKWLVYRERAETTNFRSGSLYALDISKESEPIPLVVNDFYNHSPVLSPDSRWLAYVSGESGREEVYVRPFPDTDSGRWQISSDGGSEPLWSHSGKELFYKSSDEELIVVQLSDGDAFAWDDQNMLFSTADYRSSSQHQAYDIFPDDQRFLMIKLEAADDTEFILVDNWIEIIR</sequence>
<dbReference type="InterPro" id="IPR011042">
    <property type="entry name" value="6-blade_b-propeller_TolB-like"/>
</dbReference>
<comment type="caution">
    <text evidence="2">The sequence shown here is derived from an EMBL/GenBank/DDBJ whole genome shotgun (WGS) entry which is preliminary data.</text>
</comment>
<dbReference type="InterPro" id="IPR011659">
    <property type="entry name" value="WD40"/>
</dbReference>
<evidence type="ECO:0000256" key="1">
    <source>
        <dbReference type="ARBA" id="ARBA00009820"/>
    </source>
</evidence>